<dbReference type="PhylomeDB" id="A9A2C0"/>
<dbReference type="PANTHER" id="PTHR11772:SF46">
    <property type="entry name" value="ASPARAGINE SYNTHETASE DOMAIN-CONTAINING PROTEIN"/>
    <property type="match status" value="1"/>
</dbReference>
<evidence type="ECO:0000259" key="3">
    <source>
        <dbReference type="Pfam" id="PF00733"/>
    </source>
</evidence>
<dbReference type="STRING" id="436308.Nmar_0935"/>
<dbReference type="EMBL" id="CP000866">
    <property type="protein sequence ID" value="ABX12831.1"/>
    <property type="molecule type" value="Genomic_DNA"/>
</dbReference>
<dbReference type="SUPFAM" id="SSF52402">
    <property type="entry name" value="Adenine nucleotide alpha hydrolases-like"/>
    <property type="match status" value="1"/>
</dbReference>
<dbReference type="KEGG" id="nmr:Nmar_0935"/>
<dbReference type="eggNOG" id="arCOG00071">
    <property type="taxonomic scope" value="Archaea"/>
</dbReference>
<dbReference type="GO" id="GO:0006529">
    <property type="term" value="P:asparagine biosynthetic process"/>
    <property type="evidence" value="ECO:0007669"/>
    <property type="project" value="InterPro"/>
</dbReference>
<accession>A9A2C0</accession>
<dbReference type="Pfam" id="PF00733">
    <property type="entry name" value="Asn_synthase"/>
    <property type="match status" value="2"/>
</dbReference>
<keyword evidence="2" id="KW-0067">ATP-binding</keyword>
<dbReference type="HOGENOM" id="CLU_050152_0_0_2"/>
<reference evidence="4 5" key="1">
    <citation type="journal article" date="2010" name="Proc. Natl. Acad. Sci. U.S.A.">
        <title>Nitrosopumilus maritimus genome reveals unique mechanisms for nitrification and autotrophy in globally distributed marine crenarchaea.</title>
        <authorList>
            <person name="Walker C.B."/>
            <person name="de la Torre J.R."/>
            <person name="Klotz M.G."/>
            <person name="Urakawa H."/>
            <person name="Pinel N."/>
            <person name="Arp D.J."/>
            <person name="Brochier-Armanet C."/>
            <person name="Chain P.S."/>
            <person name="Chan P.P."/>
            <person name="Gollabgir A."/>
            <person name="Hemp J."/>
            <person name="Hugler M."/>
            <person name="Karr E.A."/>
            <person name="Konneke M."/>
            <person name="Shin M."/>
            <person name="Lawton T.J."/>
            <person name="Lowe T."/>
            <person name="Martens-Habbena W."/>
            <person name="Sayavedra-Soto L.A."/>
            <person name="Lang D."/>
            <person name="Sievert S.M."/>
            <person name="Rosenzweig A.C."/>
            <person name="Manning G."/>
            <person name="Stahl D.A."/>
        </authorList>
    </citation>
    <scope>NUCLEOTIDE SEQUENCE [LARGE SCALE GENOMIC DNA]</scope>
    <source>
        <strain evidence="4 5">SCM1</strain>
    </source>
</reference>
<evidence type="ECO:0000313" key="4">
    <source>
        <dbReference type="EMBL" id="ABX12831.1"/>
    </source>
</evidence>
<dbReference type="GO" id="GO:0005524">
    <property type="term" value="F:ATP binding"/>
    <property type="evidence" value="ECO:0007669"/>
    <property type="project" value="UniProtKB-KW"/>
</dbReference>
<dbReference type="AlphaFoldDB" id="A9A2C0"/>
<protein>
    <submittedName>
        <fullName evidence="4">Asparagine synthase</fullName>
    </submittedName>
</protein>
<dbReference type="Proteomes" id="UP000000792">
    <property type="component" value="Chromosome"/>
</dbReference>
<dbReference type="InterPro" id="IPR050795">
    <property type="entry name" value="Asn_Synthetase"/>
</dbReference>
<organism evidence="4 5">
    <name type="scientific">Nitrosopumilus maritimus (strain SCM1)</name>
    <dbReference type="NCBI Taxonomy" id="436308"/>
    <lineage>
        <taxon>Archaea</taxon>
        <taxon>Nitrososphaerota</taxon>
        <taxon>Nitrososphaeria</taxon>
        <taxon>Nitrosopumilales</taxon>
        <taxon>Nitrosopumilaceae</taxon>
        <taxon>Nitrosopumilus</taxon>
    </lineage>
</organism>
<name>A9A2C0_NITMS</name>
<proteinExistence type="predicted"/>
<dbReference type="Gene3D" id="3.40.50.620">
    <property type="entry name" value="HUPs"/>
    <property type="match status" value="1"/>
</dbReference>
<feature type="domain" description="Asparagine synthetase" evidence="3">
    <location>
        <begin position="193"/>
        <end position="285"/>
    </location>
</feature>
<dbReference type="PANTHER" id="PTHR11772">
    <property type="entry name" value="ASPARAGINE SYNTHETASE"/>
    <property type="match status" value="1"/>
</dbReference>
<evidence type="ECO:0000256" key="2">
    <source>
        <dbReference type="ARBA" id="ARBA00022840"/>
    </source>
</evidence>
<evidence type="ECO:0000256" key="1">
    <source>
        <dbReference type="ARBA" id="ARBA00022741"/>
    </source>
</evidence>
<dbReference type="InParanoid" id="A9A2C0"/>
<dbReference type="EnsemblBacteria" id="ABX12831">
    <property type="protein sequence ID" value="ABX12831"/>
    <property type="gene ID" value="Nmar_0935"/>
</dbReference>
<gene>
    <name evidence="4" type="ordered locus">Nmar_0935</name>
</gene>
<dbReference type="GO" id="GO:0004066">
    <property type="term" value="F:asparagine synthase (glutamine-hydrolyzing) activity"/>
    <property type="evidence" value="ECO:0007669"/>
    <property type="project" value="InterPro"/>
</dbReference>
<sequence>MQKLVWPNDINVRHIYFNFKRFYFALDNTSKDLYEALQESCNSCKSNLISLSGGLDSSIIAYFLKERKPNTLAIIAEDFVSTDLTYCQLVSKEMDLPLTIFNVKTAEILEAVEQTIKILKNFNDIEIRNNVVMYLAIKWAKDNGEKSIITGDGADELFAGYNFLVHKSEEELESEINRVCSIMHFPTQGIGKALGIKIESPFLSDKVISLAKKIPANLKVKEENKKRHGKWILRKTFEPYIPEQITWREKSPMQEGSGTSGLTNLFESIIEEEKYVEKKLTVEKEDNVVIRSRESMHYYEIFKKLYGSPVDKEAKSVCPYCKHKVENSKFCRMCGAFPI</sequence>
<keyword evidence="1" id="KW-0547">Nucleotide-binding</keyword>
<dbReference type="InterPro" id="IPR001962">
    <property type="entry name" value="Asn_synthase"/>
</dbReference>
<evidence type="ECO:0000313" key="5">
    <source>
        <dbReference type="Proteomes" id="UP000000792"/>
    </source>
</evidence>
<feature type="domain" description="Asparagine synthetase" evidence="3">
    <location>
        <begin position="33"/>
        <end position="167"/>
    </location>
</feature>
<dbReference type="CDD" id="cd01991">
    <property type="entry name" value="Asn_synthase_B_C"/>
    <property type="match status" value="1"/>
</dbReference>
<keyword evidence="5" id="KW-1185">Reference proteome</keyword>
<dbReference type="InterPro" id="IPR014729">
    <property type="entry name" value="Rossmann-like_a/b/a_fold"/>
</dbReference>